<feature type="region of interest" description="Disordered" evidence="2">
    <location>
        <begin position="183"/>
        <end position="216"/>
    </location>
</feature>
<feature type="compositionally biased region" description="Low complexity" evidence="2">
    <location>
        <begin position="116"/>
        <end position="126"/>
    </location>
</feature>
<protein>
    <submittedName>
        <fullName evidence="3">Uncharacterized protein</fullName>
    </submittedName>
</protein>
<feature type="region of interest" description="Disordered" evidence="2">
    <location>
        <begin position="109"/>
        <end position="129"/>
    </location>
</feature>
<dbReference type="AlphaFoldDB" id="E4XUI2"/>
<keyword evidence="1" id="KW-0175">Coiled coil</keyword>
<name>E4XUI2_OIKDI</name>
<gene>
    <name evidence="3" type="ORF">GSOID_T00004687001</name>
</gene>
<feature type="compositionally biased region" description="Polar residues" evidence="2">
    <location>
        <begin position="23"/>
        <end position="34"/>
    </location>
</feature>
<evidence type="ECO:0000313" key="4">
    <source>
        <dbReference type="Proteomes" id="UP000001307"/>
    </source>
</evidence>
<evidence type="ECO:0000256" key="1">
    <source>
        <dbReference type="SAM" id="Coils"/>
    </source>
</evidence>
<keyword evidence="4" id="KW-1185">Reference proteome</keyword>
<organism evidence="3">
    <name type="scientific">Oikopleura dioica</name>
    <name type="common">Tunicate</name>
    <dbReference type="NCBI Taxonomy" id="34765"/>
    <lineage>
        <taxon>Eukaryota</taxon>
        <taxon>Metazoa</taxon>
        <taxon>Chordata</taxon>
        <taxon>Tunicata</taxon>
        <taxon>Appendicularia</taxon>
        <taxon>Copelata</taxon>
        <taxon>Oikopleuridae</taxon>
        <taxon>Oikopleura</taxon>
    </lineage>
</organism>
<feature type="region of interest" description="Disordered" evidence="2">
    <location>
        <begin position="231"/>
        <end position="250"/>
    </location>
</feature>
<dbReference type="InParanoid" id="E4XUI2"/>
<evidence type="ECO:0000256" key="2">
    <source>
        <dbReference type="SAM" id="MobiDB-lite"/>
    </source>
</evidence>
<reference evidence="3" key="1">
    <citation type="journal article" date="2010" name="Science">
        <title>Plasticity of animal genome architecture unmasked by rapid evolution of a pelagic tunicate.</title>
        <authorList>
            <person name="Denoeud F."/>
            <person name="Henriet S."/>
            <person name="Mungpakdee S."/>
            <person name="Aury J.M."/>
            <person name="Da Silva C."/>
            <person name="Brinkmann H."/>
            <person name="Mikhaleva J."/>
            <person name="Olsen L.C."/>
            <person name="Jubin C."/>
            <person name="Canestro C."/>
            <person name="Bouquet J.M."/>
            <person name="Danks G."/>
            <person name="Poulain J."/>
            <person name="Campsteijn C."/>
            <person name="Adamski M."/>
            <person name="Cross I."/>
            <person name="Yadetie F."/>
            <person name="Muffato M."/>
            <person name="Louis A."/>
            <person name="Butcher S."/>
            <person name="Tsagkogeorga G."/>
            <person name="Konrad A."/>
            <person name="Singh S."/>
            <person name="Jensen M.F."/>
            <person name="Cong E.H."/>
            <person name="Eikeseth-Otteraa H."/>
            <person name="Noel B."/>
            <person name="Anthouard V."/>
            <person name="Porcel B.M."/>
            <person name="Kachouri-Lafond R."/>
            <person name="Nishino A."/>
            <person name="Ugolini M."/>
            <person name="Chourrout P."/>
            <person name="Nishida H."/>
            <person name="Aasland R."/>
            <person name="Huzurbazar S."/>
            <person name="Westhof E."/>
            <person name="Delsuc F."/>
            <person name="Lehrach H."/>
            <person name="Reinhardt R."/>
            <person name="Weissenbach J."/>
            <person name="Roy S.W."/>
            <person name="Artiguenave F."/>
            <person name="Postlethwait J.H."/>
            <person name="Manak J.R."/>
            <person name="Thompson E.M."/>
            <person name="Jaillon O."/>
            <person name="Du Pasquier L."/>
            <person name="Boudinot P."/>
            <person name="Liberles D.A."/>
            <person name="Volff J.N."/>
            <person name="Philippe H."/>
            <person name="Lenhard B."/>
            <person name="Roest Crollius H."/>
            <person name="Wincker P."/>
            <person name="Chourrout D."/>
        </authorList>
    </citation>
    <scope>NUCLEOTIDE SEQUENCE [LARGE SCALE GENOMIC DNA]</scope>
</reference>
<feature type="compositionally biased region" description="Basic and acidic residues" evidence="2">
    <location>
        <begin position="201"/>
        <end position="210"/>
    </location>
</feature>
<proteinExistence type="predicted"/>
<feature type="coiled-coil region" evidence="1">
    <location>
        <begin position="57"/>
        <end position="91"/>
    </location>
</feature>
<accession>E4XUI2</accession>
<evidence type="ECO:0000313" key="3">
    <source>
        <dbReference type="EMBL" id="CBY13379.1"/>
    </source>
</evidence>
<sequence length="250" mass="28688">MIDAFMSASRGTSSEHLALQPPCLTSPSDQTTSDVDSELQRSMRNVMKLRRGLNLPVSGEQNSKEQLEQIIRRMDKEIQTLSDEVARSEREQFQHRSLLDVADKEKELEHASRQFANPSADPAAADEASRNCERLRNELKQAMLFNNSKVAQNMHDEKRIESLVEQIKQKEECKRRLLSVLDEPSMRNRRAPARSQTFSEARQHPPERFADQPAKGVSLINLNSEERLELNPPINRLSTQIPRANPRHHH</sequence>
<feature type="region of interest" description="Disordered" evidence="2">
    <location>
        <begin position="1"/>
        <end position="35"/>
    </location>
</feature>
<dbReference type="EMBL" id="FN653183">
    <property type="protein sequence ID" value="CBY13379.1"/>
    <property type="molecule type" value="Genomic_DNA"/>
</dbReference>
<dbReference type="Proteomes" id="UP000001307">
    <property type="component" value="Unassembled WGS sequence"/>
</dbReference>